<evidence type="ECO:0000313" key="4">
    <source>
        <dbReference type="Xenbase" id="XB-GENE-29089019"/>
    </source>
</evidence>
<name>A0A8J0SAS5_XENTR</name>
<organism evidence="2 3">
    <name type="scientific">Xenopus tropicalis</name>
    <name type="common">Western clawed frog</name>
    <name type="synonym">Silurana tropicalis</name>
    <dbReference type="NCBI Taxonomy" id="8364"/>
    <lineage>
        <taxon>Eukaryota</taxon>
        <taxon>Metazoa</taxon>
        <taxon>Chordata</taxon>
        <taxon>Craniata</taxon>
        <taxon>Vertebrata</taxon>
        <taxon>Euteleostomi</taxon>
        <taxon>Amphibia</taxon>
        <taxon>Batrachia</taxon>
        <taxon>Anura</taxon>
        <taxon>Pipoidea</taxon>
        <taxon>Pipidae</taxon>
        <taxon>Xenopodinae</taxon>
        <taxon>Xenopus</taxon>
        <taxon>Silurana</taxon>
    </lineage>
</organism>
<feature type="compositionally biased region" description="Basic residues" evidence="1">
    <location>
        <begin position="129"/>
        <end position="144"/>
    </location>
</feature>
<dbReference type="KEGG" id="xtr:105946000"/>
<feature type="compositionally biased region" description="Basic and acidic residues" evidence="1">
    <location>
        <begin position="16"/>
        <end position="42"/>
    </location>
</feature>
<accession>A0A8J0SAS5</accession>
<dbReference type="OMA" id="DHDCKEA"/>
<evidence type="ECO:0000256" key="1">
    <source>
        <dbReference type="SAM" id="MobiDB-lite"/>
    </source>
</evidence>
<dbReference type="Proteomes" id="UP000008143">
    <property type="component" value="Chromosome 7"/>
</dbReference>
<protein>
    <submittedName>
        <fullName evidence="3">Uncharacterized protein LOC105946000</fullName>
    </submittedName>
</protein>
<reference evidence="3" key="1">
    <citation type="submission" date="2025-08" db="UniProtKB">
        <authorList>
            <consortium name="RefSeq"/>
        </authorList>
    </citation>
    <scope>IDENTIFICATION</scope>
    <source>
        <strain evidence="3">Nigerian</strain>
        <tissue evidence="3">Liver and blood</tissue>
    </source>
</reference>
<dbReference type="OrthoDB" id="9909726at2759"/>
<evidence type="ECO:0000313" key="3">
    <source>
        <dbReference type="RefSeq" id="XP_012810586.1"/>
    </source>
</evidence>
<dbReference type="RefSeq" id="XP_012810586.1">
    <property type="nucleotide sequence ID" value="XM_012955132.3"/>
</dbReference>
<feature type="region of interest" description="Disordered" evidence="1">
    <location>
        <begin position="1"/>
        <end position="52"/>
    </location>
</feature>
<dbReference type="AlphaFoldDB" id="A0A8J0SAS5"/>
<gene>
    <name evidence="3 4" type="primary">LOC105946000</name>
</gene>
<keyword evidence="2" id="KW-1185">Reference proteome</keyword>
<dbReference type="AGR" id="Xenbase:XB-GENE-29089019"/>
<feature type="region of interest" description="Disordered" evidence="1">
    <location>
        <begin position="129"/>
        <end position="215"/>
    </location>
</feature>
<dbReference type="Xenbase" id="XB-GENE-29089019">
    <property type="gene designation" value="LOC105946000"/>
</dbReference>
<proteinExistence type="predicted"/>
<feature type="compositionally biased region" description="Basic and acidic residues" evidence="1">
    <location>
        <begin position="172"/>
        <end position="197"/>
    </location>
</feature>
<sequence length="316" mass="35839">MKVRGEKSKSTAKRMQNTDERRDAGVKDGGDRRPTAEDDGGRRKATAMSKQEMVHMVSIMEKKDYDCKSGEYSRPNTRKNHILDIVIHGLERKFGVSRSKDQLRKRWSDLKLRERDQLETIRRIIKKKDKRKKLLQTHRNHRRCASSSASSSMRKPEIPVPGASEKDDDVETDHNESDEHGHKSQEIESTGIERQEIESNEPDIEPQSSDTSDVKEIHEETFCDTAPSSPCILVSSTEESMAAQNVLYLCIAEQPDLETPKEISNTEINQGPDPNNPNVVEDIQKCKILLATIKQSVKVIETTLESICQKVCNTGE</sequence>
<evidence type="ECO:0000313" key="2">
    <source>
        <dbReference type="Proteomes" id="UP000008143"/>
    </source>
</evidence>
<dbReference type="GeneID" id="105946000"/>